<protein>
    <submittedName>
        <fullName evidence="2">Uncharacterized protein</fullName>
    </submittedName>
</protein>
<keyword evidence="1" id="KW-0472">Membrane</keyword>
<dbReference type="EMBL" id="JBCLYO010000015">
    <property type="protein sequence ID" value="KAL0082714.1"/>
    <property type="molecule type" value="Genomic_DNA"/>
</dbReference>
<evidence type="ECO:0000256" key="1">
    <source>
        <dbReference type="SAM" id="Phobius"/>
    </source>
</evidence>
<organism evidence="2 3">
    <name type="scientific">Phycomyces blakesleeanus</name>
    <dbReference type="NCBI Taxonomy" id="4837"/>
    <lineage>
        <taxon>Eukaryota</taxon>
        <taxon>Fungi</taxon>
        <taxon>Fungi incertae sedis</taxon>
        <taxon>Mucoromycota</taxon>
        <taxon>Mucoromycotina</taxon>
        <taxon>Mucoromycetes</taxon>
        <taxon>Mucorales</taxon>
        <taxon>Phycomycetaceae</taxon>
        <taxon>Phycomyces</taxon>
    </lineage>
</organism>
<keyword evidence="3" id="KW-1185">Reference proteome</keyword>
<comment type="caution">
    <text evidence="2">The sequence shown here is derived from an EMBL/GenBank/DDBJ whole genome shotgun (WGS) entry which is preliminary data.</text>
</comment>
<evidence type="ECO:0000313" key="2">
    <source>
        <dbReference type="EMBL" id="KAL0082714.1"/>
    </source>
</evidence>
<reference evidence="2 3" key="1">
    <citation type="submission" date="2024-04" db="EMBL/GenBank/DDBJ databases">
        <title>Symmetric and asymmetric DNA N6-adenine methylation regulates different biological responses in Mucorales.</title>
        <authorList>
            <consortium name="Lawrence Berkeley National Laboratory"/>
            <person name="Lax C."/>
            <person name="Mondo S.J."/>
            <person name="Osorio-Concepcion M."/>
            <person name="Muszewska A."/>
            <person name="Corrochano-Luque M."/>
            <person name="Gutierrez G."/>
            <person name="Riley R."/>
            <person name="Lipzen A."/>
            <person name="Guo J."/>
            <person name="Hundley H."/>
            <person name="Amirebrahimi M."/>
            <person name="Ng V."/>
            <person name="Lorenzo-Gutierrez D."/>
            <person name="Binder U."/>
            <person name="Yang J."/>
            <person name="Song Y."/>
            <person name="Canovas D."/>
            <person name="Navarro E."/>
            <person name="Freitag M."/>
            <person name="Gabaldon T."/>
            <person name="Grigoriev I.V."/>
            <person name="Corrochano L.M."/>
            <person name="Nicolas F.E."/>
            <person name="Garre V."/>
        </authorList>
    </citation>
    <scope>NUCLEOTIDE SEQUENCE [LARGE SCALE GENOMIC DNA]</scope>
    <source>
        <strain evidence="2 3">L51</strain>
    </source>
</reference>
<evidence type="ECO:0000313" key="3">
    <source>
        <dbReference type="Proteomes" id="UP001448207"/>
    </source>
</evidence>
<gene>
    <name evidence="2" type="ORF">J3Q64DRAFT_1170672</name>
</gene>
<dbReference type="Proteomes" id="UP001448207">
    <property type="component" value="Unassembled WGS sequence"/>
</dbReference>
<feature type="transmembrane region" description="Helical" evidence="1">
    <location>
        <begin position="28"/>
        <end position="48"/>
    </location>
</feature>
<sequence>MRRVVMFYLCRLYNASLPSNSRLNTNEAGVIDASGVFVFVSVLVLAYIRLANLLLFLPSLQAFTVPFFSLT</sequence>
<name>A0ABR3AV55_PHYBL</name>
<accession>A0ABR3AV55</accession>
<keyword evidence="1" id="KW-1133">Transmembrane helix</keyword>
<proteinExistence type="predicted"/>
<keyword evidence="1" id="KW-0812">Transmembrane</keyword>